<sequence length="191" mass="20453">MARPHQPTSVLSGMSAPMRSKISCWRYNGRWSSNFETSTWASRFGPAILPGIGRLGAGSCTIRSQRRQDFLIRAIWITFICAAIMSRSSLTSSPTTRRSPPQSGQQVPGSSSRRSRGVVSETRGRRRKAGVSAASGDSSSCPSSMGASSFSATATNRSSSASSSCSISRSTFSEDLPKASFCNLAIRRRNA</sequence>
<gene>
    <name evidence="2" type="ORF">ROG8370_03984</name>
</gene>
<name>A0A1X7ADU2_9RHOB</name>
<protein>
    <submittedName>
        <fullName evidence="2">Uncharacterized protein</fullName>
    </submittedName>
</protein>
<feature type="compositionally biased region" description="Low complexity" evidence="1">
    <location>
        <begin position="91"/>
        <end position="121"/>
    </location>
</feature>
<proteinExistence type="predicted"/>
<dbReference type="AlphaFoldDB" id="A0A1X7ADU2"/>
<feature type="compositionally biased region" description="Low complexity" evidence="1">
    <location>
        <begin position="130"/>
        <end position="173"/>
    </location>
</feature>
<keyword evidence="3" id="KW-1185">Reference proteome</keyword>
<dbReference type="Proteomes" id="UP000194012">
    <property type="component" value="Unassembled WGS sequence"/>
</dbReference>
<evidence type="ECO:0000256" key="1">
    <source>
        <dbReference type="SAM" id="MobiDB-lite"/>
    </source>
</evidence>
<evidence type="ECO:0000313" key="3">
    <source>
        <dbReference type="Proteomes" id="UP000194012"/>
    </source>
</evidence>
<reference evidence="3" key="1">
    <citation type="submission" date="2017-03" db="EMBL/GenBank/DDBJ databases">
        <authorList>
            <person name="Rodrigo-Torres L."/>
            <person name="Arahal R.D."/>
            <person name="Lucena T."/>
        </authorList>
    </citation>
    <scope>NUCLEOTIDE SEQUENCE [LARGE SCALE GENOMIC DNA]</scope>
    <source>
        <strain evidence="3">CECT 8370</strain>
    </source>
</reference>
<accession>A0A1X7ADU2</accession>
<dbReference type="EMBL" id="FWFJ01000132">
    <property type="protein sequence ID" value="SLN77787.1"/>
    <property type="molecule type" value="Genomic_DNA"/>
</dbReference>
<feature type="region of interest" description="Disordered" evidence="1">
    <location>
        <begin position="91"/>
        <end position="173"/>
    </location>
</feature>
<evidence type="ECO:0000313" key="2">
    <source>
        <dbReference type="EMBL" id="SLN77787.1"/>
    </source>
</evidence>
<organism evidence="2 3">
    <name type="scientific">Roseovarius gaetbuli</name>
    <dbReference type="NCBI Taxonomy" id="1356575"/>
    <lineage>
        <taxon>Bacteria</taxon>
        <taxon>Pseudomonadati</taxon>
        <taxon>Pseudomonadota</taxon>
        <taxon>Alphaproteobacteria</taxon>
        <taxon>Rhodobacterales</taxon>
        <taxon>Roseobacteraceae</taxon>
        <taxon>Roseovarius</taxon>
    </lineage>
</organism>